<accession>A0A438D2W3</accession>
<evidence type="ECO:0000313" key="2">
    <source>
        <dbReference type="Proteomes" id="UP000288805"/>
    </source>
</evidence>
<organism evidence="1 2">
    <name type="scientific">Vitis vinifera</name>
    <name type="common">Grape</name>
    <dbReference type="NCBI Taxonomy" id="29760"/>
    <lineage>
        <taxon>Eukaryota</taxon>
        <taxon>Viridiplantae</taxon>
        <taxon>Streptophyta</taxon>
        <taxon>Embryophyta</taxon>
        <taxon>Tracheophyta</taxon>
        <taxon>Spermatophyta</taxon>
        <taxon>Magnoliopsida</taxon>
        <taxon>eudicotyledons</taxon>
        <taxon>Gunneridae</taxon>
        <taxon>Pentapetalae</taxon>
        <taxon>rosids</taxon>
        <taxon>Vitales</taxon>
        <taxon>Vitaceae</taxon>
        <taxon>Viteae</taxon>
        <taxon>Vitis</taxon>
    </lineage>
</organism>
<dbReference type="InterPro" id="IPR046848">
    <property type="entry name" value="E_motif"/>
</dbReference>
<evidence type="ECO:0000313" key="1">
    <source>
        <dbReference type="EMBL" id="RVW29747.1"/>
    </source>
</evidence>
<name>A0A438D2W3_VITVI</name>
<comment type="caution">
    <text evidence="1">The sequence shown here is derived from an EMBL/GenBank/DDBJ whole genome shotgun (WGS) entry which is preliminary data.</text>
</comment>
<proteinExistence type="predicted"/>
<dbReference type="Pfam" id="PF20431">
    <property type="entry name" value="E_motif"/>
    <property type="match status" value="1"/>
</dbReference>
<dbReference type="EMBL" id="QGNW01001826">
    <property type="protein sequence ID" value="RVW29747.1"/>
    <property type="molecule type" value="Genomic_DNA"/>
</dbReference>
<reference evidence="1 2" key="1">
    <citation type="journal article" date="2018" name="PLoS Genet.">
        <title>Population sequencing reveals clonal diversity and ancestral inbreeding in the grapevine cultivar Chardonnay.</title>
        <authorList>
            <person name="Roach M.J."/>
            <person name="Johnson D.L."/>
            <person name="Bohlmann J."/>
            <person name="van Vuuren H.J."/>
            <person name="Jones S.J."/>
            <person name="Pretorius I.S."/>
            <person name="Schmidt S.A."/>
            <person name="Borneman A.R."/>
        </authorList>
    </citation>
    <scope>NUCLEOTIDE SEQUENCE [LARGE SCALE GENOMIC DNA]</scope>
    <source>
        <strain evidence="2">cv. Chardonnay</strain>
        <tissue evidence="1">Leaf</tissue>
    </source>
</reference>
<dbReference type="AlphaFoldDB" id="A0A438D2W3"/>
<dbReference type="Pfam" id="PF20430">
    <property type="entry name" value="Eplus_motif"/>
    <property type="match status" value="1"/>
</dbReference>
<sequence length="99" mass="11379">MPIEPDAFVLGRYSELVKSMEKLSLGKVWRDALKLRKAMKERNLEKTPGCSSIELDGVIHEFQKGDKSHPKIKEIHKLLDEIMSHLKNNECLTRTSVFS</sequence>
<gene>
    <name evidence="1" type="primary">PCMP-H33_4</name>
    <name evidence="1" type="ORF">CK203_111024</name>
</gene>
<dbReference type="Proteomes" id="UP000288805">
    <property type="component" value="Unassembled WGS sequence"/>
</dbReference>
<protein>
    <submittedName>
        <fullName evidence="1">Pentatricopeptide repeat-containing protein, chloroplastic</fullName>
    </submittedName>
</protein>
<dbReference type="InterPro" id="IPR046849">
    <property type="entry name" value="E2_motif"/>
</dbReference>